<dbReference type="PANTHER" id="PTHR45871">
    <property type="entry name" value="N-ACETYLGLUCOSAMINYL-PHOSPHATIDYLINOSITOL BIOSYNTHETIC PROTEIN"/>
    <property type="match status" value="1"/>
</dbReference>
<dbReference type="RefSeq" id="WP_084015639.1">
    <property type="nucleotide sequence ID" value="NZ_FWXS01000001.1"/>
</dbReference>
<keyword evidence="3" id="KW-1185">Reference proteome</keyword>
<evidence type="ECO:0000313" key="2">
    <source>
        <dbReference type="EMBL" id="SMC35305.1"/>
    </source>
</evidence>
<sequence>MQRKNILFVSSWYPSRVYPFNGDFVQRHALAASLLNEISVLHAIKDENLNQNYEIEIKEGKIKEGKIKEVIVYYKNSRFRPWNYIRRLIALKKGFKHISNFDLVHLNVSHPAGIFVLYLKIIKGKKYVITEHWTGFRKDLFQKVNFLERILIKLILKNASKLLPVSTDLGKSMLNASGNKPVEVIPNVVFTEFFKPLEKNNPIKKFLHLSSLKYDHKNIRGMLNVAKKLADEGLEFEFHLGGTGSREDMHQFIQKNNLEKHIFTFGELSHDKVPDKMNDYDTFVLFSNYENQPCVQAESFASGLSFIGTDVGGIKEFLPESFGFLIEKGNEQQLYEAMKKTIQGKKFASKEEMSAYADSVFSPQVIAKRFDKVYKEILNG</sequence>
<organism evidence="2 3">
    <name type="scientific">Moheibacter sediminis</name>
    <dbReference type="NCBI Taxonomy" id="1434700"/>
    <lineage>
        <taxon>Bacteria</taxon>
        <taxon>Pseudomonadati</taxon>
        <taxon>Bacteroidota</taxon>
        <taxon>Flavobacteriia</taxon>
        <taxon>Flavobacteriales</taxon>
        <taxon>Weeksellaceae</taxon>
        <taxon>Moheibacter</taxon>
    </lineage>
</organism>
<evidence type="ECO:0000259" key="1">
    <source>
        <dbReference type="Pfam" id="PF00534"/>
    </source>
</evidence>
<reference evidence="3" key="1">
    <citation type="submission" date="2017-04" db="EMBL/GenBank/DDBJ databases">
        <authorList>
            <person name="Varghese N."/>
            <person name="Submissions S."/>
        </authorList>
    </citation>
    <scope>NUCLEOTIDE SEQUENCE [LARGE SCALE GENOMIC DNA]</scope>
    <source>
        <strain evidence="3">CGMCC 1.12708</strain>
    </source>
</reference>
<dbReference type="Proteomes" id="UP000192393">
    <property type="component" value="Unassembled WGS sequence"/>
</dbReference>
<dbReference type="GO" id="GO:0016757">
    <property type="term" value="F:glycosyltransferase activity"/>
    <property type="evidence" value="ECO:0007669"/>
    <property type="project" value="InterPro"/>
</dbReference>
<dbReference type="SUPFAM" id="SSF53756">
    <property type="entry name" value="UDP-Glycosyltransferase/glycogen phosphorylase"/>
    <property type="match status" value="1"/>
</dbReference>
<name>A0A1W1YGL0_9FLAO</name>
<dbReference type="PANTHER" id="PTHR45871:SF1">
    <property type="entry name" value="PHOSPHATIDYLINOSITOL N-ACETYLGLUCOSAMINYLTRANSFERASE SUBUNIT A"/>
    <property type="match status" value="1"/>
</dbReference>
<evidence type="ECO:0000313" key="3">
    <source>
        <dbReference type="Proteomes" id="UP000192393"/>
    </source>
</evidence>
<keyword evidence="2" id="KW-0808">Transferase</keyword>
<dbReference type="Gene3D" id="3.40.50.2000">
    <property type="entry name" value="Glycogen Phosphorylase B"/>
    <property type="match status" value="2"/>
</dbReference>
<protein>
    <submittedName>
        <fullName evidence="2">Glycosyltransferase involved in cell wall bisynthesis</fullName>
    </submittedName>
</protein>
<feature type="domain" description="Glycosyl transferase family 1" evidence="1">
    <location>
        <begin position="191"/>
        <end position="357"/>
    </location>
</feature>
<dbReference type="InterPro" id="IPR001296">
    <property type="entry name" value="Glyco_trans_1"/>
</dbReference>
<dbReference type="EMBL" id="FWXS01000001">
    <property type="protein sequence ID" value="SMC35305.1"/>
    <property type="molecule type" value="Genomic_DNA"/>
</dbReference>
<accession>A0A1W1YGL0</accession>
<dbReference type="AlphaFoldDB" id="A0A1W1YGL0"/>
<proteinExistence type="predicted"/>
<dbReference type="OrthoDB" id="9795068at2"/>
<dbReference type="STRING" id="1434700.SAMN06296427_101346"/>
<dbReference type="Pfam" id="PF00534">
    <property type="entry name" value="Glycos_transf_1"/>
    <property type="match status" value="1"/>
</dbReference>
<gene>
    <name evidence="2" type="ORF">SAMN06296427_101346</name>
</gene>